<dbReference type="Gene3D" id="3.10.129.10">
    <property type="entry name" value="Hotdog Thioesterase"/>
    <property type="match status" value="1"/>
</dbReference>
<dbReference type="InterPro" id="IPR045851">
    <property type="entry name" value="AMP-bd_C_sf"/>
</dbReference>
<dbReference type="RefSeq" id="WP_378159886.1">
    <property type="nucleotide sequence ID" value="NZ_JBHSBU010000001.1"/>
</dbReference>
<comment type="similarity">
    <text evidence="1">Belongs to the ATP-dependent AMP-binding enzyme family.</text>
</comment>
<name>A0ABV8MLV9_9NEIS</name>
<feature type="domain" description="ApeI dehydratase-like" evidence="3">
    <location>
        <begin position="462"/>
        <end position="558"/>
    </location>
</feature>
<protein>
    <submittedName>
        <fullName evidence="4">AMP-binding protein</fullName>
    </submittedName>
</protein>
<dbReference type="SUPFAM" id="SSF56801">
    <property type="entry name" value="Acetyl-CoA synthetase-like"/>
    <property type="match status" value="1"/>
</dbReference>
<dbReference type="InterPro" id="IPR029069">
    <property type="entry name" value="HotDog_dom_sf"/>
</dbReference>
<keyword evidence="5" id="KW-1185">Reference proteome</keyword>
<dbReference type="InterPro" id="IPR000873">
    <property type="entry name" value="AMP-dep_synth/lig_dom"/>
</dbReference>
<dbReference type="Gene3D" id="3.30.300.30">
    <property type="match status" value="1"/>
</dbReference>
<evidence type="ECO:0000259" key="3">
    <source>
        <dbReference type="Pfam" id="PF22818"/>
    </source>
</evidence>
<evidence type="ECO:0000259" key="2">
    <source>
        <dbReference type="Pfam" id="PF00501"/>
    </source>
</evidence>
<dbReference type="SUPFAM" id="SSF54637">
    <property type="entry name" value="Thioesterase/thiol ester dehydrase-isomerase"/>
    <property type="match status" value="1"/>
</dbReference>
<gene>
    <name evidence="4" type="ORF">ACFOW7_00540</name>
</gene>
<proteinExistence type="inferred from homology"/>
<comment type="caution">
    <text evidence="4">The sequence shown here is derived from an EMBL/GenBank/DDBJ whole genome shotgun (WGS) entry which is preliminary data.</text>
</comment>
<dbReference type="InterPro" id="IPR054545">
    <property type="entry name" value="ApeI-like"/>
</dbReference>
<dbReference type="EMBL" id="JBHSBU010000001">
    <property type="protein sequence ID" value="MFC4157831.1"/>
    <property type="molecule type" value="Genomic_DNA"/>
</dbReference>
<accession>A0ABV8MLV9</accession>
<sequence length="565" mass="61207">MSDFIALARLLAQPRLDAHTVAWRNGRPLPFPEFAAQAAAWYALFAAEPALRFALYLDDSAQFAAALFGAWHAGKTVYLPGDAKPATLRRLALEVDGFAGDLPAEFEPLQTPDPAPAPSWGALDERRAALIVFTSGSNGEPASIPKRLSQLAREVESLEAQFGAPLGDAVVHGTVSHQHIYGLLFRVLWPLCAGRAFNARVLTFPEEIATALARGPAVLIASPAHLKRLPDNPGWAEAAAQLRAIFSSGGPLSAEASAHVEKLLGLAPTEVYGSSETGGIASRRRQQGRDAPWQPLPGVALRVDPATRLLYVRSPHLPDNVWIDTADRARIDGAGLVLEGRADRIVKIDDKRISLTALEKTLSASPLLQDARLIMLEGGRPALAVVAVPSEAGWELFHGEGKRALNQALRALLIDSIEARVLPRRWRYVWSMPVNSQGKTTQAMLSALFDPRRPHARPVARTSETVTLALTISARHPYLRSHPEAPPVVPAVAPLEWAELFGREFFALPPDFQRMEAVEFPQPISPGATVTLQLDFVEADGCLGFTIDSEQGRHASGRLYFGSGR</sequence>
<evidence type="ECO:0000313" key="5">
    <source>
        <dbReference type="Proteomes" id="UP001595791"/>
    </source>
</evidence>
<dbReference type="Gene3D" id="3.40.50.12780">
    <property type="entry name" value="N-terminal domain of ligase-like"/>
    <property type="match status" value="1"/>
</dbReference>
<dbReference type="PANTHER" id="PTHR43201">
    <property type="entry name" value="ACYL-COA SYNTHETASE"/>
    <property type="match status" value="1"/>
</dbReference>
<organism evidence="4 5">
    <name type="scientific">Chitinimonas lacunae</name>
    <dbReference type="NCBI Taxonomy" id="1963018"/>
    <lineage>
        <taxon>Bacteria</taxon>
        <taxon>Pseudomonadati</taxon>
        <taxon>Pseudomonadota</taxon>
        <taxon>Betaproteobacteria</taxon>
        <taxon>Neisseriales</taxon>
        <taxon>Chitinibacteraceae</taxon>
        <taxon>Chitinimonas</taxon>
    </lineage>
</organism>
<evidence type="ECO:0000256" key="1">
    <source>
        <dbReference type="ARBA" id="ARBA00006432"/>
    </source>
</evidence>
<dbReference type="Pfam" id="PF00501">
    <property type="entry name" value="AMP-binding"/>
    <property type="match status" value="1"/>
</dbReference>
<feature type="domain" description="AMP-dependent synthetase/ligase" evidence="2">
    <location>
        <begin position="118"/>
        <end position="304"/>
    </location>
</feature>
<dbReference type="PANTHER" id="PTHR43201:SF8">
    <property type="entry name" value="ACYL-COA SYNTHETASE FAMILY MEMBER 3"/>
    <property type="match status" value="1"/>
</dbReference>
<reference evidence="5" key="1">
    <citation type="journal article" date="2019" name="Int. J. Syst. Evol. Microbiol.">
        <title>The Global Catalogue of Microorganisms (GCM) 10K type strain sequencing project: providing services to taxonomists for standard genome sequencing and annotation.</title>
        <authorList>
            <consortium name="The Broad Institute Genomics Platform"/>
            <consortium name="The Broad Institute Genome Sequencing Center for Infectious Disease"/>
            <person name="Wu L."/>
            <person name="Ma J."/>
        </authorList>
    </citation>
    <scope>NUCLEOTIDE SEQUENCE [LARGE SCALE GENOMIC DNA]</scope>
    <source>
        <strain evidence="5">LMG 29894</strain>
    </source>
</reference>
<dbReference type="Proteomes" id="UP001595791">
    <property type="component" value="Unassembled WGS sequence"/>
</dbReference>
<dbReference type="Pfam" id="PF22818">
    <property type="entry name" value="ApeI-like"/>
    <property type="match status" value="1"/>
</dbReference>
<evidence type="ECO:0000313" key="4">
    <source>
        <dbReference type="EMBL" id="MFC4157831.1"/>
    </source>
</evidence>
<dbReference type="InterPro" id="IPR042099">
    <property type="entry name" value="ANL_N_sf"/>
</dbReference>